<feature type="region of interest" description="Disordered" evidence="1">
    <location>
        <begin position="1"/>
        <end position="34"/>
    </location>
</feature>
<organism evidence="2 3">
    <name type="scientific">Brucella suis biovar 1 (strain 1330)</name>
    <dbReference type="NCBI Taxonomy" id="204722"/>
    <lineage>
        <taxon>Bacteria</taxon>
        <taxon>Pseudomonadati</taxon>
        <taxon>Pseudomonadota</taxon>
        <taxon>Alphaproteobacteria</taxon>
        <taxon>Hyphomicrobiales</taxon>
        <taxon>Brucellaceae</taxon>
        <taxon>Brucella/Ochrobactrum group</taxon>
        <taxon>Brucella</taxon>
    </lineage>
</organism>
<gene>
    <name evidence="2" type="ordered locus">BS1330_I0015</name>
</gene>
<keyword evidence="3" id="KW-1185">Reference proteome</keyword>
<evidence type="ECO:0000313" key="2">
    <source>
        <dbReference type="EMBL" id="AEM17385.1"/>
    </source>
</evidence>
<evidence type="ECO:0000313" key="3">
    <source>
        <dbReference type="Proteomes" id="UP000007104"/>
    </source>
</evidence>
<accession>A0A0H3G157</accession>
<name>A0A0H3G157_BRUSU</name>
<dbReference type="PATRIC" id="fig|204722.21.peg.603"/>
<dbReference type="HOGENOM" id="CLU_2822660_0_0_5"/>
<feature type="compositionally biased region" description="Polar residues" evidence="1">
    <location>
        <begin position="1"/>
        <end position="11"/>
    </location>
</feature>
<reference evidence="2 3" key="1">
    <citation type="journal article" date="2011" name="J. Bacteriol.">
        <title>Revised genome sequence of Brucella suis 1330.</title>
        <authorList>
            <person name="Tae H."/>
            <person name="Shallom S."/>
            <person name="Settlage R."/>
            <person name="Preston D."/>
            <person name="Adams L.G."/>
            <person name="Garner H.R."/>
        </authorList>
    </citation>
    <scope>NUCLEOTIDE SEQUENCE [LARGE SCALE GENOMIC DNA]</scope>
    <source>
        <strain evidence="2 3">1330</strain>
    </source>
</reference>
<evidence type="ECO:0000256" key="1">
    <source>
        <dbReference type="SAM" id="MobiDB-lite"/>
    </source>
</evidence>
<protein>
    <submittedName>
        <fullName evidence="2">Uncharacterized protein</fullName>
    </submittedName>
</protein>
<proteinExistence type="predicted"/>
<dbReference type="KEGG" id="bsi:BS1330_I0015"/>
<dbReference type="KEGG" id="bms:BR0015"/>
<sequence length="66" mass="7402">MQAPSTRNYNENRLLPKSESLFQKPPCRSANGAFQRSGAHVRSVHSAPVLENHHFRLGLPLFDSDS</sequence>
<dbReference type="Proteomes" id="UP000007104">
    <property type="component" value="Chromosome I"/>
</dbReference>
<dbReference type="EMBL" id="CP002997">
    <property type="protein sequence ID" value="AEM17385.1"/>
    <property type="molecule type" value="Genomic_DNA"/>
</dbReference>
<dbReference type="AlphaFoldDB" id="A0A0H3G157"/>